<dbReference type="Proteomes" id="UP000053176">
    <property type="component" value="Unassembled WGS sequence"/>
</dbReference>
<gene>
    <name evidence="1" type="ORF">AU467_27675</name>
</gene>
<protein>
    <submittedName>
        <fullName evidence="1">Uncharacterized protein</fullName>
    </submittedName>
</protein>
<organism evidence="1 2">
    <name type="scientific">Rhizobium loti</name>
    <name type="common">Mesorhizobium loti</name>
    <dbReference type="NCBI Taxonomy" id="381"/>
    <lineage>
        <taxon>Bacteria</taxon>
        <taxon>Pseudomonadati</taxon>
        <taxon>Pseudomonadota</taxon>
        <taxon>Alphaproteobacteria</taxon>
        <taxon>Hyphomicrobiales</taxon>
        <taxon>Phyllobacteriaceae</taxon>
        <taxon>Mesorhizobium</taxon>
    </lineage>
</organism>
<proteinExistence type="predicted"/>
<comment type="caution">
    <text evidence="1">The sequence shown here is derived from an EMBL/GenBank/DDBJ whole genome shotgun (WGS) entry which is preliminary data.</text>
</comment>
<accession>A0A101KQB7</accession>
<evidence type="ECO:0000313" key="1">
    <source>
        <dbReference type="EMBL" id="KUM25061.1"/>
    </source>
</evidence>
<sequence>MDNNNPQWDRMIGPRLNFHKPAEARTGAVGGARKAFALPNNQFGRRGASYAPKQHVMSCQVTGGRGLAGARFRLFAVALVAFALVD</sequence>
<evidence type="ECO:0000313" key="2">
    <source>
        <dbReference type="Proteomes" id="UP000053176"/>
    </source>
</evidence>
<name>A0A101KQB7_RHILI</name>
<dbReference type="EMBL" id="LPWA01000123">
    <property type="protein sequence ID" value="KUM25061.1"/>
    <property type="molecule type" value="Genomic_DNA"/>
</dbReference>
<dbReference type="AlphaFoldDB" id="A0A101KQB7"/>
<reference evidence="1 2" key="1">
    <citation type="submission" date="2015-12" db="EMBL/GenBank/DDBJ databases">
        <title>Draft genome sequence of Mesorhizobium sp. UFLA 01-765, a multitolerant efficient symbiont and plant-growth promoting strain isolated from Zn-mining soil using Leucaena leucocephala as a trap plant.</title>
        <authorList>
            <person name="Rangel W.M."/>
            <person name="Thijs S."/>
            <person name="Longatti S.M."/>
            <person name="Moreira F.M."/>
            <person name="Weyens N."/>
            <person name="Vangronsveld J."/>
            <person name="Van Hamme J.D."/>
            <person name="Bottos E.M."/>
            <person name="Rineau F."/>
        </authorList>
    </citation>
    <scope>NUCLEOTIDE SEQUENCE [LARGE SCALE GENOMIC DNA]</scope>
    <source>
        <strain evidence="1 2">UFLA 01-765</strain>
    </source>
</reference>